<dbReference type="PANTHER" id="PTHR37984:SF5">
    <property type="entry name" value="PROTEIN NYNRIN-LIKE"/>
    <property type="match status" value="1"/>
</dbReference>
<evidence type="ECO:0000313" key="3">
    <source>
        <dbReference type="EMBL" id="KAK7604663.1"/>
    </source>
</evidence>
<dbReference type="InterPro" id="IPR001584">
    <property type="entry name" value="Integrase_cat-core"/>
</dbReference>
<dbReference type="Proteomes" id="UP001367676">
    <property type="component" value="Unassembled WGS sequence"/>
</dbReference>
<dbReference type="InterPro" id="IPR050951">
    <property type="entry name" value="Retrovirus_Pol_polyprotein"/>
</dbReference>
<evidence type="ECO:0000256" key="1">
    <source>
        <dbReference type="ARBA" id="ARBA00012493"/>
    </source>
</evidence>
<dbReference type="GO" id="GO:0015074">
    <property type="term" value="P:DNA integration"/>
    <property type="evidence" value="ECO:0007669"/>
    <property type="project" value="InterPro"/>
</dbReference>
<dbReference type="InterPro" id="IPR012337">
    <property type="entry name" value="RNaseH-like_sf"/>
</dbReference>
<dbReference type="InterPro" id="IPR036397">
    <property type="entry name" value="RNaseH_sf"/>
</dbReference>
<sequence>MRAHNGEYNLADVLAQLPQEQRYNPETKQHIKLAQQNTISRFHMREGVLDHKNQDGKFRTYVSERWRDDLINQYHLQSQHVGIVKTITILRRQFDWPGSSSDVRQAIRQCKECNLCKRRNLIPQGPQFNSIALEKNYYIAVDYFGPLSGARAGLSKILGIMDISTKFVRLYPIKLVTTDATLKAMDKYVHEFGAPKRILSDNGRQFDNDRWRQYWQAKNTGTKFIAIYRPASNPCERVMATLGNMLRLYSRDKHRRWPNLIADIQNRINNVEHITTGVLSCLLQLKKKPKIQNIHELEDATDAELTTGEEKAKINIKKAIEQRQAAHMKNNHKQFELSRGHVVYVRLHLLSDKAKGEAKKLFALFDGPYTVVKSLGKNNYLLRQMSLGQYRSQHINNFKI</sequence>
<dbReference type="Gene3D" id="3.30.420.10">
    <property type="entry name" value="Ribonuclease H-like superfamily/Ribonuclease H"/>
    <property type="match status" value="1"/>
</dbReference>
<accession>A0AAN9TUY5</accession>
<protein>
    <recommendedName>
        <fullName evidence="1">RNA-directed DNA polymerase</fullName>
        <ecNumber evidence="1">2.7.7.49</ecNumber>
    </recommendedName>
</protein>
<dbReference type="GO" id="GO:0003964">
    <property type="term" value="F:RNA-directed DNA polymerase activity"/>
    <property type="evidence" value="ECO:0007669"/>
    <property type="project" value="UniProtKB-EC"/>
</dbReference>
<reference evidence="3 4" key="1">
    <citation type="submission" date="2024-03" db="EMBL/GenBank/DDBJ databases">
        <title>Adaptation during the transition from Ophiocordyceps entomopathogen to insect associate is accompanied by gene loss and intensified selection.</title>
        <authorList>
            <person name="Ward C.M."/>
            <person name="Onetto C.A."/>
            <person name="Borneman A.R."/>
        </authorList>
    </citation>
    <scope>NUCLEOTIDE SEQUENCE [LARGE SCALE GENOMIC DNA]</scope>
    <source>
        <strain evidence="3">AWRI1</strain>
        <tissue evidence="3">Single Adult Female</tissue>
    </source>
</reference>
<dbReference type="InterPro" id="IPR041588">
    <property type="entry name" value="Integrase_H2C2"/>
</dbReference>
<dbReference type="GO" id="GO:0003676">
    <property type="term" value="F:nucleic acid binding"/>
    <property type="evidence" value="ECO:0007669"/>
    <property type="project" value="InterPro"/>
</dbReference>
<dbReference type="Pfam" id="PF17921">
    <property type="entry name" value="Integrase_H2C2"/>
    <property type="match status" value="1"/>
</dbReference>
<proteinExistence type="predicted"/>
<gene>
    <name evidence="3" type="ORF">V9T40_005849</name>
</gene>
<dbReference type="PROSITE" id="PS50994">
    <property type="entry name" value="INTEGRASE"/>
    <property type="match status" value="1"/>
</dbReference>
<dbReference type="EMBL" id="JBBCAQ010000003">
    <property type="protein sequence ID" value="KAK7604663.1"/>
    <property type="molecule type" value="Genomic_DNA"/>
</dbReference>
<organism evidence="3 4">
    <name type="scientific">Parthenolecanium corni</name>
    <dbReference type="NCBI Taxonomy" id="536013"/>
    <lineage>
        <taxon>Eukaryota</taxon>
        <taxon>Metazoa</taxon>
        <taxon>Ecdysozoa</taxon>
        <taxon>Arthropoda</taxon>
        <taxon>Hexapoda</taxon>
        <taxon>Insecta</taxon>
        <taxon>Pterygota</taxon>
        <taxon>Neoptera</taxon>
        <taxon>Paraneoptera</taxon>
        <taxon>Hemiptera</taxon>
        <taxon>Sternorrhyncha</taxon>
        <taxon>Coccoidea</taxon>
        <taxon>Coccidae</taxon>
        <taxon>Parthenolecanium</taxon>
    </lineage>
</organism>
<dbReference type="PANTHER" id="PTHR37984">
    <property type="entry name" value="PROTEIN CBG26694"/>
    <property type="match status" value="1"/>
</dbReference>
<keyword evidence="4" id="KW-1185">Reference proteome</keyword>
<dbReference type="EC" id="2.7.7.49" evidence="1"/>
<evidence type="ECO:0000313" key="4">
    <source>
        <dbReference type="Proteomes" id="UP001367676"/>
    </source>
</evidence>
<comment type="caution">
    <text evidence="3">The sequence shown here is derived from an EMBL/GenBank/DDBJ whole genome shotgun (WGS) entry which is preliminary data.</text>
</comment>
<dbReference type="SUPFAM" id="SSF53098">
    <property type="entry name" value="Ribonuclease H-like"/>
    <property type="match status" value="1"/>
</dbReference>
<feature type="domain" description="Integrase catalytic" evidence="2">
    <location>
        <begin position="122"/>
        <end position="288"/>
    </location>
</feature>
<dbReference type="Gene3D" id="1.10.340.70">
    <property type="match status" value="1"/>
</dbReference>
<name>A0AAN9TUY5_9HEMI</name>
<dbReference type="AlphaFoldDB" id="A0AAN9TUY5"/>
<evidence type="ECO:0000259" key="2">
    <source>
        <dbReference type="PROSITE" id="PS50994"/>
    </source>
</evidence>